<protein>
    <submittedName>
        <fullName evidence="1">Uncharacterized protein</fullName>
    </submittedName>
</protein>
<evidence type="ECO:0000313" key="2">
    <source>
        <dbReference type="Proteomes" id="UP001148662"/>
    </source>
</evidence>
<comment type="caution">
    <text evidence="1">The sequence shown here is derived from an EMBL/GenBank/DDBJ whole genome shotgun (WGS) entry which is preliminary data.</text>
</comment>
<dbReference type="EMBL" id="JANHOG010002051">
    <property type="protein sequence ID" value="KAJ3527983.1"/>
    <property type="molecule type" value="Genomic_DNA"/>
</dbReference>
<evidence type="ECO:0000313" key="1">
    <source>
        <dbReference type="EMBL" id="KAJ3527983.1"/>
    </source>
</evidence>
<name>A0ACC1RXX3_9APHY</name>
<reference evidence="1" key="1">
    <citation type="submission" date="2022-07" db="EMBL/GenBank/DDBJ databases">
        <title>Genome Sequence of Phlebia brevispora.</title>
        <authorList>
            <person name="Buettner E."/>
        </authorList>
    </citation>
    <scope>NUCLEOTIDE SEQUENCE</scope>
    <source>
        <strain evidence="1">MPL23</strain>
    </source>
</reference>
<sequence length="433" mass="48359">MEPQPKPPAEAKVVVEPRTQAQVPVEPKAIVEENGSGMSRREEPMPPERVRSRASSRPSTSTGTGSPSVELPPLPLSTLGDPRLFTPPEKKYSKHRSFILSHKSDVLANHFAMIDRELFLHLKFEELVSQDYVNTTDDLNVLDWAQYLRERARMRAEGHKPNDLNLIRSRFNLMANFVASEIVLTNPGDRLMIHSKFVRIAWKSYSSKSFNALVAILAGLDNHWVKRALHQAGAKLGIWETRMLRDLQQWCTSDDDFRHIRQTVEALSEAKSVVAASQDTSTPNGDPQTTSSSRSRAASELKPPQPPACVPFFGIYLSQLHRFSVLPDLIDPTAPNEPVGVDPETNTFEPPAHPEIFANLAPLPPSVQLEPLINVHKQRLIAGVVKSFVAAQHLAVKVQHPTDKKLFQKCLKLRGLDDDTFYRALAVYSGSDS</sequence>
<keyword evidence="2" id="KW-1185">Reference proteome</keyword>
<proteinExistence type="predicted"/>
<gene>
    <name evidence="1" type="ORF">NM688_g8053</name>
</gene>
<dbReference type="Proteomes" id="UP001148662">
    <property type="component" value="Unassembled WGS sequence"/>
</dbReference>
<accession>A0ACC1RXX3</accession>
<organism evidence="1 2">
    <name type="scientific">Phlebia brevispora</name>
    <dbReference type="NCBI Taxonomy" id="194682"/>
    <lineage>
        <taxon>Eukaryota</taxon>
        <taxon>Fungi</taxon>
        <taxon>Dikarya</taxon>
        <taxon>Basidiomycota</taxon>
        <taxon>Agaricomycotina</taxon>
        <taxon>Agaricomycetes</taxon>
        <taxon>Polyporales</taxon>
        <taxon>Meruliaceae</taxon>
        <taxon>Phlebia</taxon>
    </lineage>
</organism>